<name>A0A428G412_STROR</name>
<keyword evidence="1" id="KW-0472">Membrane</keyword>
<gene>
    <name evidence="2" type="ORF">D8805_04000</name>
</gene>
<feature type="transmembrane region" description="Helical" evidence="1">
    <location>
        <begin position="37"/>
        <end position="59"/>
    </location>
</feature>
<organism evidence="2 3">
    <name type="scientific">Streptococcus oralis subsp. dentisani</name>
    <dbReference type="NCBI Taxonomy" id="1458253"/>
    <lineage>
        <taxon>Bacteria</taxon>
        <taxon>Bacillati</taxon>
        <taxon>Bacillota</taxon>
        <taxon>Bacilli</taxon>
        <taxon>Lactobacillales</taxon>
        <taxon>Streptococcaceae</taxon>
        <taxon>Streptococcus</taxon>
    </lineage>
</organism>
<keyword evidence="1" id="KW-0812">Transmembrane</keyword>
<accession>A0A428G412</accession>
<dbReference type="AlphaFoldDB" id="A0A428G412"/>
<feature type="transmembrane region" description="Helical" evidence="1">
    <location>
        <begin position="12"/>
        <end position="31"/>
    </location>
</feature>
<dbReference type="EMBL" id="RJPH01000003">
    <property type="protein sequence ID" value="RSJ69703.1"/>
    <property type="molecule type" value="Genomic_DNA"/>
</dbReference>
<comment type="caution">
    <text evidence="2">The sequence shown here is derived from an EMBL/GenBank/DDBJ whole genome shotgun (WGS) entry which is preliminary data.</text>
</comment>
<sequence>MKKLLKSLRELEWYYQLFIALISFVLLAFLIKFLIWIVPILLGLVILLAVATQGEIFFIPWQRYKQRNQTAVNPLFDNFYNWLTEVGVTELPISSLTFVQGVEVAEQGIYFVHINQEISDFLLEDFATKVRQVVKTLSNGSTDCVVSRSKREPFLAIKVRLVSADTMLVQKNQREEDF</sequence>
<reference evidence="2 3" key="1">
    <citation type="submission" date="2018-11" db="EMBL/GenBank/DDBJ databases">
        <title>Species Designations Belie Phenotypic and Genotypic Heterogeneity in Oral Streptococci.</title>
        <authorList>
            <person name="Velsko I."/>
        </authorList>
    </citation>
    <scope>NUCLEOTIDE SEQUENCE [LARGE SCALE GENOMIC DNA]</scope>
    <source>
        <strain evidence="2 3">BCA2</strain>
    </source>
</reference>
<evidence type="ECO:0000313" key="3">
    <source>
        <dbReference type="Proteomes" id="UP000278274"/>
    </source>
</evidence>
<keyword evidence="1" id="KW-1133">Transmembrane helix</keyword>
<evidence type="ECO:0000313" key="2">
    <source>
        <dbReference type="EMBL" id="RSJ69703.1"/>
    </source>
</evidence>
<evidence type="ECO:0000256" key="1">
    <source>
        <dbReference type="SAM" id="Phobius"/>
    </source>
</evidence>
<dbReference type="Proteomes" id="UP000278274">
    <property type="component" value="Unassembled WGS sequence"/>
</dbReference>
<dbReference type="RefSeq" id="WP_125415542.1">
    <property type="nucleotide sequence ID" value="NZ_RJPH01000003.1"/>
</dbReference>
<proteinExistence type="predicted"/>
<protein>
    <submittedName>
        <fullName evidence="2">Uncharacterized protein</fullName>
    </submittedName>
</protein>